<dbReference type="Pfam" id="PF24758">
    <property type="entry name" value="LRR_At5g56370"/>
    <property type="match status" value="2"/>
</dbReference>
<feature type="domain" description="F-box" evidence="1">
    <location>
        <begin position="20"/>
        <end position="60"/>
    </location>
</feature>
<evidence type="ECO:0000259" key="1">
    <source>
        <dbReference type="SMART" id="SM00256"/>
    </source>
</evidence>
<dbReference type="CDD" id="cd22160">
    <property type="entry name" value="F-box_AtFBL13-like"/>
    <property type="match status" value="1"/>
</dbReference>
<dbReference type="InterPro" id="IPR001810">
    <property type="entry name" value="F-box_dom"/>
</dbReference>
<dbReference type="InterPro" id="IPR055411">
    <property type="entry name" value="LRR_FXL15/At3g58940/PEG3-like"/>
</dbReference>
<feature type="domain" description="F-box" evidence="1">
    <location>
        <begin position="497"/>
        <end position="536"/>
    </location>
</feature>
<accession>A0ABQ8A9A1</accession>
<dbReference type="Proteomes" id="UP000824890">
    <property type="component" value="Unassembled WGS sequence"/>
</dbReference>
<dbReference type="PANTHER" id="PTHR31900">
    <property type="entry name" value="F-BOX/RNI SUPERFAMILY PROTEIN-RELATED"/>
    <property type="match status" value="1"/>
</dbReference>
<name>A0ABQ8A9A1_BRANA</name>
<dbReference type="SUPFAM" id="SSF52047">
    <property type="entry name" value="RNI-like"/>
    <property type="match status" value="2"/>
</dbReference>
<evidence type="ECO:0000259" key="2">
    <source>
        <dbReference type="SMART" id="SM00579"/>
    </source>
</evidence>
<dbReference type="InterPro" id="IPR006566">
    <property type="entry name" value="FBD"/>
</dbReference>
<dbReference type="PANTHER" id="PTHR31900:SF33">
    <property type="entry name" value="PROTEIN WITH RNI-LIKE_FBD-LIKE DOMAIN"/>
    <property type="match status" value="1"/>
</dbReference>
<dbReference type="InterPro" id="IPR032675">
    <property type="entry name" value="LRR_dom_sf"/>
</dbReference>
<evidence type="ECO:0000313" key="3">
    <source>
        <dbReference type="EMBL" id="KAH0888640.1"/>
    </source>
</evidence>
<sequence length="914" mass="103723">MSERGVTSGCRTEEDMISFLPDHLLCQILSHVPTKTGVMTSVLSTRWRTVWLSTPLLDLHTDDFPSFTALASFISRFLDGSSCLQKLKLALVSGRPIEDISNDFLRFSFNDKRIIQDISNHPAYLMTQWINNAVTRKVQHVDILYHWIVDMMMMPLSIYTCETLVSLKLHNVTLTDSEYVSLPRLKIMHLVDNVCANDAFIGKLISSCPVLEELTVVRNRDTKYDFEVLRVRSQSLKSLVVVLIGREWWHNACRVVVIDAPGLNYLSLKDNKFTSYVITNLSSSAKVDIDVSFDVDIDLATDISVVRSFLTMLSSSICLYLKHEPMPQFPYLIRLDAVLYNSDLGNLPNILQICPNLKSLVLELSNLKKEELLILSSSSVPVCLRSSLEYVEIKTPIKGALAEIEHVKYFLENSAVLKKFKMCLRSGRMNEESNILMELLGSRRCSPSCEVVVQLEDFKEIQVHFNLADLVSELEAKLMSKRGTSGCRTEEDRISLLPDHLLCQILSDVPTKTAVVTSGSSCLHKLKLDLRFGRPIQELRNLEFVSRYLDPSYLVTQWINNAVKLQHLDILFVHPRSVDMMPLSIYTCVTLVSLKLCNVPLAASEYVSLPRLKIMHLVDNVYANDAFLEKLISSCPVLEDLTVVRHGETDYNLEVLRVHSKSLKSLVVDLDGNSFKYSDEDTGKAVVIDAPRLTYLSLADYQSTSFVISKLGLSAKVNVNVSFDMDFDTDLIDPSKRCVVGTFITMLSTVRDMTLSGTTLQVISLYLKHEPLPQFPYLIRFHAVFYNSDLGKLPNILQSYPNLKSLVLELEEFKVISSSSIPECLRSSLECVEIRTPIRGAVAEIELVKYFLENSAVLKKFKMCLRRGRMNEESNILMKLLRLRRCSPSCEVVVQLEELKEGSCESMKRYYNFF</sequence>
<dbReference type="SMART" id="SM00579">
    <property type="entry name" value="FBD"/>
    <property type="match status" value="2"/>
</dbReference>
<reference evidence="3 4" key="1">
    <citation type="submission" date="2021-05" db="EMBL/GenBank/DDBJ databases">
        <title>Genome Assembly of Synthetic Allotetraploid Brassica napus Reveals Homoeologous Exchanges between Subgenomes.</title>
        <authorList>
            <person name="Davis J.T."/>
        </authorList>
    </citation>
    <scope>NUCLEOTIDE SEQUENCE [LARGE SCALE GENOMIC DNA]</scope>
    <source>
        <strain evidence="4">cv. Da-Ae</strain>
        <tissue evidence="3">Seedling</tissue>
    </source>
</reference>
<dbReference type="InterPro" id="IPR036047">
    <property type="entry name" value="F-box-like_dom_sf"/>
</dbReference>
<comment type="caution">
    <text evidence="3">The sequence shown here is derived from an EMBL/GenBank/DDBJ whole genome shotgun (WGS) entry which is preliminary data.</text>
</comment>
<dbReference type="InterPro" id="IPR053781">
    <property type="entry name" value="F-box_AtFBL13-like"/>
</dbReference>
<feature type="domain" description="FBD" evidence="2">
    <location>
        <begin position="382"/>
        <end position="454"/>
    </location>
</feature>
<evidence type="ECO:0008006" key="5">
    <source>
        <dbReference type="Google" id="ProtNLM"/>
    </source>
</evidence>
<dbReference type="SMART" id="SM00256">
    <property type="entry name" value="FBOX"/>
    <property type="match status" value="2"/>
</dbReference>
<organism evidence="3 4">
    <name type="scientific">Brassica napus</name>
    <name type="common">Rape</name>
    <dbReference type="NCBI Taxonomy" id="3708"/>
    <lineage>
        <taxon>Eukaryota</taxon>
        <taxon>Viridiplantae</taxon>
        <taxon>Streptophyta</taxon>
        <taxon>Embryophyta</taxon>
        <taxon>Tracheophyta</taxon>
        <taxon>Spermatophyta</taxon>
        <taxon>Magnoliopsida</taxon>
        <taxon>eudicotyledons</taxon>
        <taxon>Gunneridae</taxon>
        <taxon>Pentapetalae</taxon>
        <taxon>rosids</taxon>
        <taxon>malvids</taxon>
        <taxon>Brassicales</taxon>
        <taxon>Brassicaceae</taxon>
        <taxon>Brassiceae</taxon>
        <taxon>Brassica</taxon>
    </lineage>
</organism>
<evidence type="ECO:0000313" key="4">
    <source>
        <dbReference type="Proteomes" id="UP000824890"/>
    </source>
</evidence>
<proteinExistence type="predicted"/>
<dbReference type="SUPFAM" id="SSF81383">
    <property type="entry name" value="F-box domain"/>
    <property type="match status" value="1"/>
</dbReference>
<dbReference type="EMBL" id="JAGKQM010000013">
    <property type="protein sequence ID" value="KAH0888640.1"/>
    <property type="molecule type" value="Genomic_DNA"/>
</dbReference>
<dbReference type="Gene3D" id="3.80.10.10">
    <property type="entry name" value="Ribonuclease Inhibitor"/>
    <property type="match status" value="2"/>
</dbReference>
<dbReference type="Pfam" id="PF08387">
    <property type="entry name" value="FBD"/>
    <property type="match status" value="2"/>
</dbReference>
<keyword evidence="4" id="KW-1185">Reference proteome</keyword>
<dbReference type="InterPro" id="IPR050232">
    <property type="entry name" value="FBL13/AtMIF1-like"/>
</dbReference>
<dbReference type="Pfam" id="PF00646">
    <property type="entry name" value="F-box"/>
    <property type="match status" value="1"/>
</dbReference>
<protein>
    <recommendedName>
        <fullName evidence="5">F-box domain-containing protein</fullName>
    </recommendedName>
</protein>
<gene>
    <name evidence="3" type="ORF">HID58_051069</name>
</gene>
<feature type="domain" description="FBD" evidence="2">
    <location>
        <begin position="823"/>
        <end position="895"/>
    </location>
</feature>